<comment type="caution">
    <text evidence="3">The sequence shown here is derived from an EMBL/GenBank/DDBJ whole genome shotgun (WGS) entry which is preliminary data.</text>
</comment>
<organism evidence="3 4">
    <name type="scientific">Tigriopus californicus</name>
    <name type="common">Marine copepod</name>
    <dbReference type="NCBI Taxonomy" id="6832"/>
    <lineage>
        <taxon>Eukaryota</taxon>
        <taxon>Metazoa</taxon>
        <taxon>Ecdysozoa</taxon>
        <taxon>Arthropoda</taxon>
        <taxon>Crustacea</taxon>
        <taxon>Multicrustacea</taxon>
        <taxon>Hexanauplia</taxon>
        <taxon>Copepoda</taxon>
        <taxon>Harpacticoida</taxon>
        <taxon>Harpacticidae</taxon>
        <taxon>Tigriopus</taxon>
    </lineage>
</organism>
<feature type="region of interest" description="Disordered" evidence="1">
    <location>
        <begin position="368"/>
        <end position="433"/>
    </location>
</feature>
<feature type="compositionally biased region" description="Polar residues" evidence="1">
    <location>
        <begin position="594"/>
        <end position="612"/>
    </location>
</feature>
<keyword evidence="4" id="KW-1185">Reference proteome</keyword>
<feature type="compositionally biased region" description="Low complexity" evidence="1">
    <location>
        <begin position="289"/>
        <end position="304"/>
    </location>
</feature>
<dbReference type="InterPro" id="IPR013606">
    <property type="entry name" value="I-BAR_dom"/>
</dbReference>
<name>A0A553N751_TIGCA</name>
<feature type="compositionally biased region" description="Low complexity" evidence="1">
    <location>
        <begin position="259"/>
        <end position="274"/>
    </location>
</feature>
<dbReference type="PANTHER" id="PTHR15708">
    <property type="entry name" value="ACTIN BUNDLING/MISSING IN METASTASIS-RELATED"/>
    <property type="match status" value="1"/>
</dbReference>
<feature type="region of interest" description="Disordered" evidence="1">
    <location>
        <begin position="887"/>
        <end position="906"/>
    </location>
</feature>
<reference evidence="3 4" key="1">
    <citation type="journal article" date="2018" name="Nat. Ecol. Evol.">
        <title>Genomic signatures of mitonuclear coevolution across populations of Tigriopus californicus.</title>
        <authorList>
            <person name="Barreto F.S."/>
            <person name="Watson E.T."/>
            <person name="Lima T.G."/>
            <person name="Willett C.S."/>
            <person name="Edmands S."/>
            <person name="Li W."/>
            <person name="Burton R.S."/>
        </authorList>
    </citation>
    <scope>NUCLEOTIDE SEQUENCE [LARGE SCALE GENOMIC DNA]</scope>
    <source>
        <strain evidence="3 4">San Diego</strain>
    </source>
</reference>
<dbReference type="GO" id="GO:0005543">
    <property type="term" value="F:phospholipid binding"/>
    <property type="evidence" value="ECO:0007669"/>
    <property type="project" value="TreeGrafter"/>
</dbReference>
<feature type="compositionally biased region" description="Polar residues" evidence="1">
    <location>
        <begin position="622"/>
        <end position="646"/>
    </location>
</feature>
<feature type="region of interest" description="Disordered" evidence="1">
    <location>
        <begin position="579"/>
        <end position="646"/>
    </location>
</feature>
<feature type="compositionally biased region" description="Polar residues" evidence="1">
    <location>
        <begin position="423"/>
        <end position="433"/>
    </location>
</feature>
<feature type="region of interest" description="Disordered" evidence="1">
    <location>
        <begin position="445"/>
        <end position="473"/>
    </location>
</feature>
<dbReference type="STRING" id="6832.A0A553N751"/>
<gene>
    <name evidence="3" type="ORF">TCAL_14914</name>
</gene>
<dbReference type="PANTHER" id="PTHR15708:SF4">
    <property type="entry name" value="FI21477P1-RELATED"/>
    <property type="match status" value="1"/>
</dbReference>
<feature type="compositionally biased region" description="Low complexity" evidence="1">
    <location>
        <begin position="445"/>
        <end position="464"/>
    </location>
</feature>
<dbReference type="SUPFAM" id="SSF103657">
    <property type="entry name" value="BAR/IMD domain-like"/>
    <property type="match status" value="1"/>
</dbReference>
<dbReference type="InterPro" id="IPR030127">
    <property type="entry name" value="MTSS1/MTSS2"/>
</dbReference>
<dbReference type="GO" id="GO:0007009">
    <property type="term" value="P:plasma membrane organization"/>
    <property type="evidence" value="ECO:0007669"/>
    <property type="project" value="InterPro"/>
</dbReference>
<dbReference type="OMA" id="ISTHHVI"/>
<sequence length="906" mass="97689">MKSLNGALMDCLVLPIQSKLEEWRKSANALDKEHAKEFKKHRAHIKKKSDQVVRLRKKMKKDSRSVPDPSVQRLVDQCLKDLNCQFRNLEDKEKSAVRSALVEERNRFCTFAACMKPVVDEELGMLGELSQVEEVMSKLGKVASNQGSLPDSCEQVIEDVRADKVSLCLSTPPSTPSSAMGSRKNSMCSISSIVSGTSSRASSIMAPNTSGPCSPTHSDRIKGSIPISNKVNHDTMSLSGSVRLAKDHPHNPNNNNLNLNANNNNHHRQVSNNNGRPGSAASAHVAIRSDGSTSVLVSGGSSKLTRPHTISSSFERNGVQARPPLSNGTFIPLASNSQPVSPSKQQNVPKMADSSLFEQSYSTIKRAYSNRGSPFRRSTQEPSQNGGVAKRPPLPHRCNSADGSSRPPGGVIARGSSVERPPSQASIQSENNNVRVIGFSSPKTHFSSLSSSSSSSSTSHQDTSNNGESPSHYAIPRSALKLQMVPDFLQGKTDMVIPQPVYMNTDEMKGAPSNSICESLLEDDLKTPTVEELSFPGQKVVVEDGTSSSSSGSIGSSSGYGSQNTIIKFDESQNLSSITLPGNHINRNGAEGLNPNNAPRCSTLQRSSSQISKPVPPIRRTPSITSPTHGPSNDKLNNNHMGAPRSSSFQLVEDDDATPHGSVENISHQDLGGLEEMAVRASNVAENLRRIPAGQPHSPSTLRRSTSMSANVPPPCSTFDRDQSARRSLTLATQGSNQPKGVTFAPNPPTLHSDNNHRGYNENLYKKISTHHVIPVSSDKPSPEGEIYGFGARFKENTRHYFGVNPRSKGPISMSISYPGGDEAPKTDEVQNQMFLNSLSAKLVGSVQGQRIALGNNSRIPLVQPTPQISCSTGEASKSKLHREIQTGAFNLRKTPNINDRSAPKL</sequence>
<dbReference type="InterPro" id="IPR027267">
    <property type="entry name" value="AH/BAR_dom_sf"/>
</dbReference>
<feature type="compositionally biased region" description="Polar residues" evidence="1">
    <location>
        <begin position="697"/>
        <end position="710"/>
    </location>
</feature>
<dbReference type="Gene3D" id="1.20.1270.60">
    <property type="entry name" value="Arfaptin homology (AH) domain/BAR domain"/>
    <property type="match status" value="1"/>
</dbReference>
<proteinExistence type="predicted"/>
<evidence type="ECO:0000313" key="4">
    <source>
        <dbReference type="Proteomes" id="UP000318571"/>
    </source>
</evidence>
<dbReference type="Pfam" id="PF08397">
    <property type="entry name" value="IMD"/>
    <property type="match status" value="1"/>
</dbReference>
<dbReference type="EMBL" id="VCGU01000459">
    <property type="protein sequence ID" value="TRY61256.1"/>
    <property type="molecule type" value="Genomic_DNA"/>
</dbReference>
<evidence type="ECO:0000259" key="2">
    <source>
        <dbReference type="Pfam" id="PF08397"/>
    </source>
</evidence>
<dbReference type="GO" id="GO:0015629">
    <property type="term" value="C:actin cytoskeleton"/>
    <property type="evidence" value="ECO:0007669"/>
    <property type="project" value="TreeGrafter"/>
</dbReference>
<feature type="compositionally biased region" description="Polar residues" evidence="1">
    <location>
        <begin position="326"/>
        <end position="348"/>
    </location>
</feature>
<protein>
    <recommendedName>
        <fullName evidence="2">IMD domain-containing protein</fullName>
    </recommendedName>
</protein>
<evidence type="ECO:0000313" key="3">
    <source>
        <dbReference type="EMBL" id="TRY61256.1"/>
    </source>
</evidence>
<feature type="region of interest" description="Disordered" evidence="1">
    <location>
        <begin position="259"/>
        <end position="351"/>
    </location>
</feature>
<dbReference type="GO" id="GO:0003779">
    <property type="term" value="F:actin binding"/>
    <property type="evidence" value="ECO:0007669"/>
    <property type="project" value="InterPro"/>
</dbReference>
<feature type="region of interest" description="Disordered" evidence="1">
    <location>
        <begin position="690"/>
        <end position="752"/>
    </location>
</feature>
<dbReference type="Proteomes" id="UP000318571">
    <property type="component" value="Chromosome 8"/>
</dbReference>
<dbReference type="AlphaFoldDB" id="A0A553N751"/>
<feature type="region of interest" description="Disordered" evidence="1">
    <location>
        <begin position="541"/>
        <end position="560"/>
    </location>
</feature>
<feature type="domain" description="IMD" evidence="2">
    <location>
        <begin position="4"/>
        <end position="137"/>
    </location>
</feature>
<feature type="compositionally biased region" description="Low complexity" evidence="1">
    <location>
        <begin position="545"/>
        <end position="560"/>
    </location>
</feature>
<dbReference type="GO" id="GO:0009898">
    <property type="term" value="C:cytoplasmic side of plasma membrane"/>
    <property type="evidence" value="ECO:0007669"/>
    <property type="project" value="TreeGrafter"/>
</dbReference>
<feature type="compositionally biased region" description="Polar residues" evidence="1">
    <location>
        <begin position="370"/>
        <end position="386"/>
    </location>
</feature>
<feature type="compositionally biased region" description="Polar residues" evidence="1">
    <location>
        <begin position="726"/>
        <end position="740"/>
    </location>
</feature>
<evidence type="ECO:0000256" key="1">
    <source>
        <dbReference type="SAM" id="MobiDB-lite"/>
    </source>
</evidence>
<dbReference type="GO" id="GO:0030031">
    <property type="term" value="P:cell projection assembly"/>
    <property type="evidence" value="ECO:0007669"/>
    <property type="project" value="TreeGrafter"/>
</dbReference>
<accession>A0A553N751</accession>